<dbReference type="Proteomes" id="UP001589646">
    <property type="component" value="Unassembled WGS sequence"/>
</dbReference>
<evidence type="ECO:0000313" key="3">
    <source>
        <dbReference type="Proteomes" id="UP001589646"/>
    </source>
</evidence>
<dbReference type="RefSeq" id="WP_346125017.1">
    <property type="nucleotide sequence ID" value="NZ_BAAAXC010000015.1"/>
</dbReference>
<gene>
    <name evidence="2" type="ORF">ACFFRN_26695</name>
</gene>
<organism evidence="2 3">
    <name type="scientific">Nonomuraea roseola</name>
    <dbReference type="NCBI Taxonomy" id="46179"/>
    <lineage>
        <taxon>Bacteria</taxon>
        <taxon>Bacillati</taxon>
        <taxon>Actinomycetota</taxon>
        <taxon>Actinomycetes</taxon>
        <taxon>Streptosporangiales</taxon>
        <taxon>Streptosporangiaceae</taxon>
        <taxon>Nonomuraea</taxon>
    </lineage>
</organism>
<reference evidence="2 3" key="1">
    <citation type="submission" date="2024-09" db="EMBL/GenBank/DDBJ databases">
        <authorList>
            <person name="Sun Q."/>
            <person name="Mori K."/>
        </authorList>
    </citation>
    <scope>NUCLEOTIDE SEQUENCE [LARGE SCALE GENOMIC DNA]</scope>
    <source>
        <strain evidence="2 3">JCM 3323</strain>
    </source>
</reference>
<feature type="region of interest" description="Disordered" evidence="1">
    <location>
        <begin position="1"/>
        <end position="54"/>
    </location>
</feature>
<comment type="caution">
    <text evidence="2">The sequence shown here is derived from an EMBL/GenBank/DDBJ whole genome shotgun (WGS) entry which is preliminary data.</text>
</comment>
<sequence length="54" mass="5551">MAGTIGTPVTTTMPATQPTRDPVLAPPASGHQKDRLEQDGVHSFATTEGFKGSG</sequence>
<dbReference type="EMBL" id="JBHMCE010000008">
    <property type="protein sequence ID" value="MFB9530205.1"/>
    <property type="molecule type" value="Genomic_DNA"/>
</dbReference>
<accession>A0ABV5Q428</accession>
<feature type="compositionally biased region" description="Basic and acidic residues" evidence="1">
    <location>
        <begin position="31"/>
        <end position="40"/>
    </location>
</feature>
<evidence type="ECO:0000313" key="2">
    <source>
        <dbReference type="EMBL" id="MFB9530205.1"/>
    </source>
</evidence>
<evidence type="ECO:0000256" key="1">
    <source>
        <dbReference type="SAM" id="MobiDB-lite"/>
    </source>
</evidence>
<proteinExistence type="predicted"/>
<feature type="compositionally biased region" description="Polar residues" evidence="1">
    <location>
        <begin position="7"/>
        <end position="19"/>
    </location>
</feature>
<name>A0ABV5Q428_9ACTN</name>
<keyword evidence="3" id="KW-1185">Reference proteome</keyword>
<protein>
    <submittedName>
        <fullName evidence="2">Uncharacterized protein</fullName>
    </submittedName>
</protein>